<evidence type="ECO:0000313" key="5">
    <source>
        <dbReference type="Proteomes" id="UP001303236"/>
    </source>
</evidence>
<dbReference type="PANTHER" id="PTHR24359">
    <property type="entry name" value="SERINE/THREONINE-PROTEIN KINASE SBK1"/>
    <property type="match status" value="1"/>
</dbReference>
<sequence>MSGRQQSYAVASVPPGYRVGPWIVEEPLGAGAFGNVYAAHHEDPDAAPARAALKFLPTGTHTPRQLRHLRELAEREVALLSRLRSPRLIRMYDALTVDAPAHPELDGATVLVLERARGSLDTLPAAGRPPRQGPALLVQICEGLHQLHGAGWVHGDLKPGNVLLMEDGTARLGDFNMAAELEGTHAYCPAFTTADYTPPELLWSEVGERGMRIRPTADIWAFGVLAHLTLTGSFPLPGGTPTARRDAAVRYARGEEELRLSPELPAPWRGIVRDCLARTHEERAPHDTASLLRRTSEAAAGRLPHRKHRHRPLLAAAACALALAVTGLGMRMLLDGDPGTKPVAPTNAGPVADARPDGSGTGPEPTQTPTPTPTPRQTATGYDRCIPGSVCFFSETDGRGDMCAWSGDDSNWFDGQNDCSWADTRRPGSIFNNGLPDANGYIHVTYFAEPGLRKRLGCIKKGQRHDLALTSNVLSHTWAKTCAS</sequence>
<evidence type="ECO:0000256" key="1">
    <source>
        <dbReference type="PROSITE-ProRule" id="PRU10141"/>
    </source>
</evidence>
<evidence type="ECO:0000256" key="2">
    <source>
        <dbReference type="SAM" id="MobiDB-lite"/>
    </source>
</evidence>
<keyword evidence="1" id="KW-0547">Nucleotide-binding</keyword>
<keyword evidence="4" id="KW-0418">Kinase</keyword>
<dbReference type="InterPro" id="IPR017441">
    <property type="entry name" value="Protein_kinase_ATP_BS"/>
</dbReference>
<dbReference type="Gene3D" id="3.30.200.20">
    <property type="entry name" value="Phosphorylase Kinase, domain 1"/>
    <property type="match status" value="1"/>
</dbReference>
<feature type="binding site" evidence="1">
    <location>
        <position position="54"/>
    </location>
    <ligand>
        <name>ATP</name>
        <dbReference type="ChEBI" id="CHEBI:30616"/>
    </ligand>
</feature>
<keyword evidence="1" id="KW-0067">ATP-binding</keyword>
<dbReference type="PROSITE" id="PS00107">
    <property type="entry name" value="PROTEIN_KINASE_ATP"/>
    <property type="match status" value="1"/>
</dbReference>
<dbReference type="PANTHER" id="PTHR24359:SF1">
    <property type="entry name" value="INHIBITOR OF NUCLEAR FACTOR KAPPA-B KINASE EPSILON SUBUNIT HOMOLOG 1-RELATED"/>
    <property type="match status" value="1"/>
</dbReference>
<reference evidence="4 5" key="1">
    <citation type="submission" date="2023-09" db="EMBL/GenBank/DDBJ databases">
        <title>Genome completion map analysis of the actinomycetes C11-1.</title>
        <authorList>
            <person name="Qin P."/>
            <person name="Guan P."/>
        </authorList>
    </citation>
    <scope>NUCLEOTIDE SEQUENCE [LARGE SCALE GENOMIC DNA]</scope>
    <source>
        <strain evidence="4 5">C11-1</strain>
    </source>
</reference>
<dbReference type="InterPro" id="IPR011009">
    <property type="entry name" value="Kinase-like_dom_sf"/>
</dbReference>
<dbReference type="InterPro" id="IPR000719">
    <property type="entry name" value="Prot_kinase_dom"/>
</dbReference>
<evidence type="ECO:0000313" key="4">
    <source>
        <dbReference type="EMBL" id="WNF27489.1"/>
    </source>
</evidence>
<evidence type="ECO:0000259" key="3">
    <source>
        <dbReference type="PROSITE" id="PS50011"/>
    </source>
</evidence>
<dbReference type="SUPFAM" id="SSF56112">
    <property type="entry name" value="Protein kinase-like (PK-like)"/>
    <property type="match status" value="1"/>
</dbReference>
<proteinExistence type="predicted"/>
<accession>A0ABY9VU84</accession>
<feature type="region of interest" description="Disordered" evidence="2">
    <location>
        <begin position="339"/>
        <end position="380"/>
    </location>
</feature>
<protein>
    <submittedName>
        <fullName evidence="4">Serine/threonine-protein kinase</fullName>
        <ecNumber evidence="4">2.7.11.1</ecNumber>
    </submittedName>
</protein>
<dbReference type="Pfam" id="PF03995">
    <property type="entry name" value="Inhibitor_I36"/>
    <property type="match status" value="1"/>
</dbReference>
<dbReference type="EC" id="2.7.11.1" evidence="4"/>
<dbReference type="Gene3D" id="1.10.510.10">
    <property type="entry name" value="Transferase(Phosphotransferase) domain 1"/>
    <property type="match status" value="1"/>
</dbReference>
<organism evidence="4 5">
    <name type="scientific">Streptomyces durocortorensis</name>
    <dbReference type="NCBI Taxonomy" id="2811104"/>
    <lineage>
        <taxon>Bacteria</taxon>
        <taxon>Bacillati</taxon>
        <taxon>Actinomycetota</taxon>
        <taxon>Actinomycetes</taxon>
        <taxon>Kitasatosporales</taxon>
        <taxon>Streptomycetaceae</taxon>
        <taxon>Streptomyces</taxon>
    </lineage>
</organism>
<dbReference type="SMART" id="SM00220">
    <property type="entry name" value="S_TKc"/>
    <property type="match status" value="1"/>
</dbReference>
<dbReference type="CDD" id="cd14014">
    <property type="entry name" value="STKc_PknB_like"/>
    <property type="match status" value="1"/>
</dbReference>
<gene>
    <name evidence="4" type="ORF">RI138_11935</name>
</gene>
<keyword evidence="4" id="KW-0808">Transferase</keyword>
<name>A0ABY9VU84_9ACTN</name>
<dbReference type="EMBL" id="CP134500">
    <property type="protein sequence ID" value="WNF27489.1"/>
    <property type="molecule type" value="Genomic_DNA"/>
</dbReference>
<dbReference type="GO" id="GO:0004674">
    <property type="term" value="F:protein serine/threonine kinase activity"/>
    <property type="evidence" value="ECO:0007669"/>
    <property type="project" value="UniProtKB-EC"/>
</dbReference>
<dbReference type="Pfam" id="PF00069">
    <property type="entry name" value="Pkinase"/>
    <property type="match status" value="1"/>
</dbReference>
<dbReference type="Proteomes" id="UP001303236">
    <property type="component" value="Chromosome"/>
</dbReference>
<feature type="domain" description="Protein kinase" evidence="3">
    <location>
        <begin position="22"/>
        <end position="314"/>
    </location>
</feature>
<dbReference type="PROSITE" id="PS50011">
    <property type="entry name" value="PROTEIN_KINASE_DOM"/>
    <property type="match status" value="1"/>
</dbReference>
<keyword evidence="5" id="KW-1185">Reference proteome</keyword>